<comment type="pathway">
    <text evidence="3">Carbohydrate biosynthesis; gluconeogenesis.</text>
</comment>
<name>A0ABY5VHF9_9FIRM</name>
<evidence type="ECO:0000256" key="2">
    <source>
        <dbReference type="ARBA" id="ARBA00023235"/>
    </source>
</evidence>
<evidence type="ECO:0000256" key="3">
    <source>
        <dbReference type="RuleBase" id="RU363013"/>
    </source>
</evidence>
<accession>A0ABY5VHF9</accession>
<dbReference type="EMBL" id="CP102290">
    <property type="protein sequence ID" value="UWP59391.1"/>
    <property type="molecule type" value="Genomic_DNA"/>
</dbReference>
<dbReference type="PROSITE" id="PS00171">
    <property type="entry name" value="TIM_1"/>
    <property type="match status" value="1"/>
</dbReference>
<dbReference type="RefSeq" id="WP_028528003.1">
    <property type="nucleotide sequence ID" value="NZ_CABLBR010000006.1"/>
</dbReference>
<dbReference type="PANTHER" id="PTHR21139">
    <property type="entry name" value="TRIOSEPHOSPHATE ISOMERASE"/>
    <property type="match status" value="1"/>
</dbReference>
<dbReference type="InterPro" id="IPR020861">
    <property type="entry name" value="Triosephosphate_isomerase_AS"/>
</dbReference>
<dbReference type="CDD" id="cd00311">
    <property type="entry name" value="TIM"/>
    <property type="match status" value="1"/>
</dbReference>
<dbReference type="GO" id="GO:0004807">
    <property type="term" value="F:triose-phosphate isomerase activity"/>
    <property type="evidence" value="ECO:0007669"/>
    <property type="project" value="UniProtKB-EC"/>
</dbReference>
<dbReference type="NCBIfam" id="NF000722">
    <property type="entry name" value="PRK00042.2-1"/>
    <property type="match status" value="1"/>
</dbReference>
<keyword evidence="2 3" id="KW-0413">Isomerase</keyword>
<keyword evidence="3" id="KW-0324">Glycolysis</keyword>
<comment type="catalytic activity">
    <reaction evidence="3">
        <text>D-glyceraldehyde 3-phosphate = dihydroxyacetone phosphate</text>
        <dbReference type="Rhea" id="RHEA:18585"/>
        <dbReference type="ChEBI" id="CHEBI:57642"/>
        <dbReference type="ChEBI" id="CHEBI:59776"/>
        <dbReference type="EC" id="5.3.1.1"/>
    </reaction>
</comment>
<comment type="pathway">
    <text evidence="3">Carbohydrate degradation; glycolysis; D-glyceraldehyde 3-phosphate from glycerone phosphate: step 1/1.</text>
</comment>
<dbReference type="PROSITE" id="PS51440">
    <property type="entry name" value="TIM_2"/>
    <property type="match status" value="1"/>
</dbReference>
<comment type="subunit">
    <text evidence="3">Homodimer.</text>
</comment>
<dbReference type="NCBIfam" id="TIGR00419">
    <property type="entry name" value="tim"/>
    <property type="match status" value="1"/>
</dbReference>
<dbReference type="SUPFAM" id="SSF51351">
    <property type="entry name" value="Triosephosphate isomerase (TIM)"/>
    <property type="match status" value="1"/>
</dbReference>
<organism evidence="4 5">
    <name type="scientific">Ruminococcus gauvreauii</name>
    <dbReference type="NCBI Taxonomy" id="438033"/>
    <lineage>
        <taxon>Bacteria</taxon>
        <taxon>Bacillati</taxon>
        <taxon>Bacillota</taxon>
        <taxon>Clostridia</taxon>
        <taxon>Eubacteriales</taxon>
        <taxon>Oscillospiraceae</taxon>
        <taxon>Ruminococcus</taxon>
    </lineage>
</organism>
<dbReference type="Proteomes" id="UP001060164">
    <property type="component" value="Chromosome"/>
</dbReference>
<evidence type="ECO:0000313" key="5">
    <source>
        <dbReference type="Proteomes" id="UP001060164"/>
    </source>
</evidence>
<dbReference type="Gene3D" id="3.20.20.70">
    <property type="entry name" value="Aldolase class I"/>
    <property type="match status" value="1"/>
</dbReference>
<gene>
    <name evidence="4" type="ORF">NQ502_18865</name>
</gene>
<keyword evidence="5" id="KW-1185">Reference proteome</keyword>
<dbReference type="InterPro" id="IPR035990">
    <property type="entry name" value="TIM_sf"/>
</dbReference>
<evidence type="ECO:0000256" key="1">
    <source>
        <dbReference type="ARBA" id="ARBA00007422"/>
    </source>
</evidence>
<comment type="similarity">
    <text evidence="1 3">Belongs to the triosephosphate isomerase family.</text>
</comment>
<keyword evidence="3" id="KW-0312">Gluconeogenesis</keyword>
<comment type="subcellular location">
    <subcellularLocation>
        <location evidence="3">Cytoplasm</location>
    </subcellularLocation>
</comment>
<protein>
    <recommendedName>
        <fullName evidence="3">Triosephosphate isomerase</fullName>
        <ecNumber evidence="3">5.3.1.1</ecNumber>
    </recommendedName>
</protein>
<dbReference type="PANTHER" id="PTHR21139:SF42">
    <property type="entry name" value="TRIOSEPHOSPHATE ISOMERASE"/>
    <property type="match status" value="1"/>
</dbReference>
<dbReference type="Pfam" id="PF00121">
    <property type="entry name" value="TIM"/>
    <property type="match status" value="1"/>
</dbReference>
<dbReference type="InterPro" id="IPR013785">
    <property type="entry name" value="Aldolase_TIM"/>
</dbReference>
<dbReference type="EC" id="5.3.1.1" evidence="3"/>
<dbReference type="InterPro" id="IPR000652">
    <property type="entry name" value="Triosephosphate_isomerase"/>
</dbReference>
<proteinExistence type="inferred from homology"/>
<evidence type="ECO:0000313" key="4">
    <source>
        <dbReference type="EMBL" id="UWP59391.1"/>
    </source>
</evidence>
<reference evidence="4" key="1">
    <citation type="journal article" date="2022" name="Cell">
        <title>Design, construction, and in vivo augmentation of a complex gut microbiome.</title>
        <authorList>
            <person name="Cheng A.G."/>
            <person name="Ho P.Y."/>
            <person name="Aranda-Diaz A."/>
            <person name="Jain S."/>
            <person name="Yu F.B."/>
            <person name="Meng X."/>
            <person name="Wang M."/>
            <person name="Iakiviak M."/>
            <person name="Nagashima K."/>
            <person name="Zhao A."/>
            <person name="Murugkar P."/>
            <person name="Patil A."/>
            <person name="Atabakhsh K."/>
            <person name="Weakley A."/>
            <person name="Yan J."/>
            <person name="Brumbaugh A.R."/>
            <person name="Higginbottom S."/>
            <person name="Dimas A."/>
            <person name="Shiver A.L."/>
            <person name="Deutschbauer A."/>
            <person name="Neff N."/>
            <person name="Sonnenburg J.L."/>
            <person name="Huang K.C."/>
            <person name="Fischbach M.A."/>
        </authorList>
    </citation>
    <scope>NUCLEOTIDE SEQUENCE</scope>
    <source>
        <strain evidence="4">DSM 19829</strain>
    </source>
</reference>
<keyword evidence="3" id="KW-0963">Cytoplasm</keyword>
<sequence length="262" mass="29032">MKNKLYIGTNTKMYKTIAQTAEYLEELGKQIKTVDREKIELFVIPSFTALESAGRRACDYGIRIGGQNMAWEDEGQYTGEISPAMLKEAGATIAEIGHSERRHVLGESDEMENRKVHAAVRHGMTALLCVGETGLQKEHGVADETLRIQIKEGLYGIKPEDASSIWIAYEPVWAIGTGGQPASAEYACERHRVIRDTLFEHFGDAAYTIPLLYGGSVNMQNAEKLISVPDIDGLFIGRSAWDAAQFGEIIRKVLAAFLRKHS</sequence>